<organism evidence="13 14">
    <name type="scientific">Blastochloris viridis</name>
    <name type="common">Rhodopseudomonas viridis</name>
    <dbReference type="NCBI Taxonomy" id="1079"/>
    <lineage>
        <taxon>Bacteria</taxon>
        <taxon>Pseudomonadati</taxon>
        <taxon>Pseudomonadota</taxon>
        <taxon>Alphaproteobacteria</taxon>
        <taxon>Hyphomicrobiales</taxon>
        <taxon>Blastochloridaceae</taxon>
        <taxon>Blastochloris</taxon>
    </lineage>
</organism>
<feature type="active site" description="Proton donor" evidence="7">
    <location>
        <position position="913"/>
    </location>
</feature>
<comment type="similarity">
    <text evidence="1">Belongs to the malate synthase family.</text>
</comment>
<evidence type="ECO:0000256" key="8">
    <source>
        <dbReference type="SAM" id="MobiDB-lite"/>
    </source>
</evidence>
<feature type="compositionally biased region" description="Low complexity" evidence="8">
    <location>
        <begin position="359"/>
        <end position="425"/>
    </location>
</feature>
<accession>A0A0H5B7Q2</accession>
<feature type="domain" description="Malate synthase N-terminal" evidence="10">
    <location>
        <begin position="474"/>
        <end position="537"/>
    </location>
</feature>
<dbReference type="Gene3D" id="1.20.1220.12">
    <property type="entry name" value="Malate synthase, domain III"/>
    <property type="match status" value="1"/>
</dbReference>
<dbReference type="Pfam" id="PF20656">
    <property type="entry name" value="MS_N"/>
    <property type="match status" value="1"/>
</dbReference>
<dbReference type="EC" id="2.3.3.9" evidence="2"/>
<dbReference type="FunFam" id="3.20.20.360:FF:000001">
    <property type="entry name" value="Malate synthase"/>
    <property type="match status" value="1"/>
</dbReference>
<dbReference type="PROSITE" id="PS00510">
    <property type="entry name" value="MALATE_SYNTHASE"/>
    <property type="match status" value="1"/>
</dbReference>
<keyword evidence="5 13" id="KW-0808">Transferase</keyword>
<feature type="domain" description="Malate synthase C-terminal" evidence="11">
    <location>
        <begin position="879"/>
        <end position="997"/>
    </location>
</feature>
<protein>
    <recommendedName>
        <fullName evidence="2">malate synthase</fullName>
        <ecNumber evidence="2">2.3.3.9</ecNumber>
    </recommendedName>
</protein>
<keyword evidence="14" id="KW-1185">Reference proteome</keyword>
<dbReference type="AlphaFoldDB" id="A0A0H5B7Q2"/>
<reference evidence="12" key="1">
    <citation type="journal article" date="2015" name="Genome Announc.">
        <title>Complete Genome Sequence of the Bacteriochlorophyll b-Producing Photosynthetic Bacterium Blastochloris viridis.</title>
        <authorList>
            <person name="Tsukatani Y."/>
            <person name="Hirose Y."/>
            <person name="Harada J."/>
            <person name="Misawa N."/>
            <person name="Mori K."/>
            <person name="Inoue K."/>
            <person name="Tamiaki H."/>
        </authorList>
    </citation>
    <scope>NUCLEOTIDE SEQUENCE [LARGE SCALE GENOMIC DNA]</scope>
    <source>
        <strain evidence="12">DSM 133</strain>
    </source>
</reference>
<dbReference type="GO" id="GO:0004474">
    <property type="term" value="F:malate synthase activity"/>
    <property type="evidence" value="ECO:0007669"/>
    <property type="project" value="UniProtKB-EC"/>
</dbReference>
<evidence type="ECO:0000256" key="5">
    <source>
        <dbReference type="ARBA" id="ARBA00022679"/>
    </source>
</evidence>
<evidence type="ECO:0000259" key="11">
    <source>
        <dbReference type="Pfam" id="PF20659"/>
    </source>
</evidence>
<dbReference type="Gene3D" id="3.20.20.360">
    <property type="entry name" value="Malate synthase, domain 3"/>
    <property type="match status" value="1"/>
</dbReference>
<dbReference type="PANTHER" id="PTHR42902">
    <property type="entry name" value="MALATE SYNTHASE"/>
    <property type="match status" value="1"/>
</dbReference>
<evidence type="ECO:0000256" key="7">
    <source>
        <dbReference type="PIRSR" id="PIRSR601465-50"/>
    </source>
</evidence>
<dbReference type="InterPro" id="IPR048355">
    <property type="entry name" value="MS_C"/>
</dbReference>
<evidence type="ECO:0000313" key="12">
    <source>
        <dbReference type="EMBL" id="BAR98202.1"/>
    </source>
</evidence>
<keyword evidence="3" id="KW-0329">Glyoxylate bypass</keyword>
<dbReference type="InterPro" id="IPR011076">
    <property type="entry name" value="Malate_synth_sf"/>
</dbReference>
<dbReference type="GO" id="GO:0005737">
    <property type="term" value="C:cytoplasm"/>
    <property type="evidence" value="ECO:0007669"/>
    <property type="project" value="TreeGrafter"/>
</dbReference>
<dbReference type="EMBL" id="AP014854">
    <property type="protein sequence ID" value="BAR98202.1"/>
    <property type="molecule type" value="Genomic_DNA"/>
</dbReference>
<evidence type="ECO:0000256" key="1">
    <source>
        <dbReference type="ARBA" id="ARBA00006394"/>
    </source>
</evidence>
<dbReference type="InterPro" id="IPR048356">
    <property type="entry name" value="MS_N"/>
</dbReference>
<dbReference type="Pfam" id="PF01274">
    <property type="entry name" value="MS_TIM-barrel"/>
    <property type="match status" value="1"/>
</dbReference>
<dbReference type="Pfam" id="PF20659">
    <property type="entry name" value="MS_C"/>
    <property type="match status" value="1"/>
</dbReference>
<sequence length="999" mass="105252">MATTSGKSSGTASRRSAGKPARPGQTTDGDTKASKAKATKAATRASAAKSAVAKPRTNAAPVKQAAKAATKTTAGKSAARSTKTAARPAAKTATKSPTRTAAKSAAKAPAKAKAATGKGAGATKRIAAKPGKAPAAKTTARKASAAKPSARTTTTAKAATGKAGAGKAATAKTAKAKTAKAKAAAAKRGNTATAKAKTTKTANTTRAATKATARKTAAGKTATKAATRKTAATKPATTKTAAAKTAAAKAKQAAAKKPARAASPARGRAATAKTATRTTTTAKPAKTAKAATPTKTKTKPATKTKAATQTKPKTKAATKPAAKTKATTKAKATTKTPTKATAAKAAPARGRSASTAVQRPAAASKRAAAKPTAAKTTPTKTTAAKTTATKPAATKRGAAKPATPALPASRPASRASRAATATRRTAQAERRSAPPPTVRRGAGPAEAKRPATAPSTRPAKPRTTPAPRKAAMPDGVKVLGKLAPRFEEILTAEALGFIAALHRRFDGRRRDLLKARAERQARFDAGELPDFLPETRHIRQHPWKVAAIPPDLHDRRVEITGPTDRKMIINALNSGAKVFMADFEDANSPTWANMVEGQINLKDRWHSAVFDHTDPDTGKRYELGDDPAVLMVRPRGLHLVERHLEVDGAPVAGSLFDFGLYAFHNAKAALADGSGPYLYLPKLESHLEARLWNEVFLHTESTLGIHRGTIKATVLIETLPAAFEMHEILHELKDHVAGLNCGRWDYIFSFIKTLAQTPDFILPDRGQVVMGKAFLKAYAQLLIQTCHMRGAFAIGGMAAQIPIKDDPERNEAAFAKVRADKEREAGDGHDGTWVAHPDLVPVAMAVFDRLMPGKNQLDELREDVDFGQAELLEVPQGTRTEAGFRENIRVGVRYIEAWLSGKGAVPLYNLMEDAATAEIARAQIWQWVKYGAKLDDGTQITPALFETVLHEEMARLRQEIGAEAFDYGRFAEATQLFHKLSLAAEFEAFLTIPAYALID</sequence>
<evidence type="ECO:0000313" key="14">
    <source>
        <dbReference type="Proteomes" id="UP000065734"/>
    </source>
</evidence>
<feature type="active site" description="Proton acceptor" evidence="7">
    <location>
        <position position="633"/>
    </location>
</feature>
<dbReference type="PATRIC" id="fig|1079.6.peg.744"/>
<name>A0A0H5B7Q2_BLAVI</name>
<evidence type="ECO:0000259" key="10">
    <source>
        <dbReference type="Pfam" id="PF20656"/>
    </source>
</evidence>
<dbReference type="PANTHER" id="PTHR42902:SF1">
    <property type="entry name" value="MALATE SYNTHASE 1-RELATED"/>
    <property type="match status" value="1"/>
</dbReference>
<feature type="compositionally biased region" description="Low complexity" evidence="8">
    <location>
        <begin position="450"/>
        <end position="472"/>
    </location>
</feature>
<reference evidence="13" key="2">
    <citation type="submission" date="2015-11" db="EMBL/GenBank/DDBJ databases">
        <authorList>
            <person name="Zhang Y."/>
            <person name="Guo Z."/>
        </authorList>
    </citation>
    <scope>NUCLEOTIDE SEQUENCE</scope>
    <source>
        <strain evidence="13">1</strain>
    </source>
</reference>
<gene>
    <name evidence="13" type="primary">aceB</name>
    <name evidence="12" type="ORF">BV133_609</name>
    <name evidence="13" type="ORF">BVIRIDIS_01610</name>
</gene>
<feature type="domain" description="Malate synthase TIM barrel" evidence="9">
    <location>
        <begin position="629"/>
        <end position="873"/>
    </location>
</feature>
<dbReference type="GO" id="GO:0006097">
    <property type="term" value="P:glyoxylate cycle"/>
    <property type="evidence" value="ECO:0007669"/>
    <property type="project" value="UniProtKB-KW"/>
</dbReference>
<dbReference type="GO" id="GO:0006099">
    <property type="term" value="P:tricarboxylic acid cycle"/>
    <property type="evidence" value="ECO:0007669"/>
    <property type="project" value="UniProtKB-KW"/>
</dbReference>
<dbReference type="NCBIfam" id="TIGR01344">
    <property type="entry name" value="malate_syn_A"/>
    <property type="match status" value="1"/>
</dbReference>
<feature type="compositionally biased region" description="Low complexity" evidence="8">
    <location>
        <begin position="181"/>
        <end position="295"/>
    </location>
</feature>
<evidence type="ECO:0000313" key="13">
    <source>
        <dbReference type="EMBL" id="CUU41173.1"/>
    </source>
</evidence>
<proteinExistence type="inferred from homology"/>
<evidence type="ECO:0000259" key="9">
    <source>
        <dbReference type="Pfam" id="PF01274"/>
    </source>
</evidence>
<dbReference type="KEGG" id="bvr:BVIR_717"/>
<reference evidence="14" key="3">
    <citation type="journal article" date="2016" name="Genome Announc.">
        <title>Revised genome sequence of the purple photosynthetic bacterium Blastochloris viridis.</title>
        <authorList>
            <person name="Liu L.N."/>
            <person name="Faulkner M."/>
            <person name="Liu X."/>
            <person name="Huang F."/>
            <person name="Darby A.C."/>
            <person name="Hall N."/>
        </authorList>
    </citation>
    <scope>NUCLEOTIDE SEQUENCE [LARGE SCALE GENOMIC DNA]</scope>
    <source>
        <strain evidence="14">ATCC 19567 / DSM 133 / F</strain>
    </source>
</reference>
<dbReference type="STRING" id="1079.BVIR_717"/>
<evidence type="ECO:0000256" key="6">
    <source>
        <dbReference type="ARBA" id="ARBA00047918"/>
    </source>
</evidence>
<feature type="compositionally biased region" description="Low complexity" evidence="8">
    <location>
        <begin position="303"/>
        <end position="348"/>
    </location>
</feature>
<dbReference type="InterPro" id="IPR044856">
    <property type="entry name" value="Malate_synth_C_sf"/>
</dbReference>
<dbReference type="InterPro" id="IPR006252">
    <property type="entry name" value="Malate_synthA"/>
</dbReference>
<dbReference type="FunFam" id="1.20.1220.12:FF:000001">
    <property type="entry name" value="Malate synthase"/>
    <property type="match status" value="1"/>
</dbReference>
<dbReference type="Proteomes" id="UP000065734">
    <property type="component" value="Chromosome I"/>
</dbReference>
<dbReference type="InterPro" id="IPR046363">
    <property type="entry name" value="MS_N_TIM-barrel_dom"/>
</dbReference>
<dbReference type="SUPFAM" id="SSF51645">
    <property type="entry name" value="Malate synthase G"/>
    <property type="match status" value="1"/>
</dbReference>
<evidence type="ECO:0000256" key="4">
    <source>
        <dbReference type="ARBA" id="ARBA00022532"/>
    </source>
</evidence>
<feature type="compositionally biased region" description="Low complexity" evidence="8">
    <location>
        <begin position="39"/>
        <end position="173"/>
    </location>
</feature>
<comment type="catalytic activity">
    <reaction evidence="6">
        <text>glyoxylate + acetyl-CoA + H2O = (S)-malate + CoA + H(+)</text>
        <dbReference type="Rhea" id="RHEA:18181"/>
        <dbReference type="ChEBI" id="CHEBI:15377"/>
        <dbReference type="ChEBI" id="CHEBI:15378"/>
        <dbReference type="ChEBI" id="CHEBI:15589"/>
        <dbReference type="ChEBI" id="CHEBI:36655"/>
        <dbReference type="ChEBI" id="CHEBI:57287"/>
        <dbReference type="ChEBI" id="CHEBI:57288"/>
        <dbReference type="EC" id="2.3.3.9"/>
    </reaction>
</comment>
<dbReference type="CDD" id="cd00727">
    <property type="entry name" value="malate_synt_A"/>
    <property type="match status" value="1"/>
</dbReference>
<feature type="region of interest" description="Disordered" evidence="8">
    <location>
        <begin position="1"/>
        <end position="472"/>
    </location>
</feature>
<dbReference type="InterPro" id="IPR019830">
    <property type="entry name" value="Malate_synthase_CS"/>
</dbReference>
<dbReference type="InterPro" id="IPR001465">
    <property type="entry name" value="Malate_synthase_TIM"/>
</dbReference>
<feature type="compositionally biased region" description="Low complexity" evidence="8">
    <location>
        <begin position="1"/>
        <end position="19"/>
    </location>
</feature>
<evidence type="ECO:0000256" key="2">
    <source>
        <dbReference type="ARBA" id="ARBA00012636"/>
    </source>
</evidence>
<keyword evidence="4" id="KW-0816">Tricarboxylic acid cycle</keyword>
<dbReference type="EMBL" id="LN907867">
    <property type="protein sequence ID" value="CUU41173.1"/>
    <property type="molecule type" value="Genomic_DNA"/>
</dbReference>
<keyword evidence="13" id="KW-0012">Acyltransferase</keyword>
<evidence type="ECO:0000256" key="3">
    <source>
        <dbReference type="ARBA" id="ARBA00022435"/>
    </source>
</evidence>